<comment type="caution">
    <text evidence="2">The sequence shown here is derived from an EMBL/GenBank/DDBJ whole genome shotgun (WGS) entry which is preliminary data.</text>
</comment>
<evidence type="ECO:0000313" key="2">
    <source>
        <dbReference type="EMBL" id="OXZ34561.1"/>
    </source>
</evidence>
<feature type="signal peptide" evidence="1">
    <location>
        <begin position="1"/>
        <end position="22"/>
    </location>
</feature>
<dbReference type="InterPro" id="IPR051922">
    <property type="entry name" value="Bact_Sporulation_Assoc"/>
</dbReference>
<keyword evidence="1" id="KW-0732">Signal</keyword>
<dbReference type="EMBL" id="NDYE01000003">
    <property type="protein sequence ID" value="OXZ34561.1"/>
    <property type="molecule type" value="Genomic_DNA"/>
</dbReference>
<proteinExistence type="predicted"/>
<sequence>MNKKLVAALTLSALLLSTNSFAANETQKLDAIKKLGLKIDQSIDKSNLKDEIKLQNGITLKFDKDGKLIGIDALSSTEKLLSGKSDEKFEDYKNKTLDMLKKEGYIPKEYKLVDQQDILDNGYKVVFEKENSFNVKNPYNIIIVSFDKKTNELKTFNKIGDFEVTKKSSIKIEDAKKVAMEKLKGIKGFDETKVKSETTVVDIDKLPTKFTQNKGLKVSYVFEYEGTKVYVDANTKELLGADKLKSNGNTQSKKQYLVSRIYGKDRIDTSIQIAKSYIKSTEFAILANQNNFPDSLSATILSKKYNAPILLTDAIKADKSLIQEIKRLQTKYFVKIGGEKSISNEVAKQLLPEKSKVRSFKGADRYATNAEIIKEFKDADTCIIASGENFADSLSIGAFATKNGYPIVLVQKDKIKDVTKQALKNTKIKKCYIVGGENSVSKSLEKELPQVIERIAGNDRYETSLKIADKFYKDAQGAYLASGEVFADSLAINPIAARFDVPLILTPKDKLPQKTQEYLDNSKIVQIAIIGGEKTVSKQIQQELAKTNPNVATSVKFTYTKDAKKVTRELTNAEANELAKLMNEHEKNVTGERLKSIFTNYFTLVGANGRTKVAVSVNIEKDEVVIDDAILKKGATLNKDNDLAKQYIKFIENLQQK</sequence>
<dbReference type="Proteomes" id="UP000215546">
    <property type="component" value="Unassembled WGS sequence"/>
</dbReference>
<gene>
    <name evidence="2" type="ORF">B9N55_01295</name>
</gene>
<dbReference type="PANTHER" id="PTHR30032">
    <property type="entry name" value="N-ACETYLMURAMOYL-L-ALANINE AMIDASE-RELATED"/>
    <property type="match status" value="1"/>
</dbReference>
<reference evidence="3" key="1">
    <citation type="submission" date="2017-04" db="EMBL/GenBank/DDBJ databases">
        <title>Finegoldia magna isolated from orthopedic joint implant-associated infections.</title>
        <authorList>
            <person name="Bjorklund S."/>
            <person name="Bruggemann H."/>
            <person name="Jensen A."/>
            <person name="Hellmark B."/>
            <person name="Soderquist B."/>
        </authorList>
    </citation>
    <scope>NUCLEOTIDE SEQUENCE [LARGE SCALE GENOMIC DNA]</scope>
    <source>
        <strain evidence="3">12T273</strain>
    </source>
</reference>
<organism evidence="2 3">
    <name type="scientific">Finegoldia magna</name>
    <name type="common">Peptostreptococcus magnus</name>
    <dbReference type="NCBI Taxonomy" id="1260"/>
    <lineage>
        <taxon>Bacteria</taxon>
        <taxon>Bacillati</taxon>
        <taxon>Bacillota</taxon>
        <taxon>Tissierellia</taxon>
        <taxon>Tissierellales</taxon>
        <taxon>Peptoniphilaceae</taxon>
        <taxon>Finegoldia</taxon>
    </lineage>
</organism>
<evidence type="ECO:0000256" key="1">
    <source>
        <dbReference type="SAM" id="SignalP"/>
    </source>
</evidence>
<dbReference type="PANTHER" id="PTHR30032:SF8">
    <property type="entry name" value="GERMINATION-SPECIFIC N-ACETYLMURAMOYL-L-ALANINE AMIDASE"/>
    <property type="match status" value="1"/>
</dbReference>
<dbReference type="Pfam" id="PF04122">
    <property type="entry name" value="CW_binding_2"/>
    <property type="match status" value="3"/>
</dbReference>
<accession>A0A233VQB0</accession>
<dbReference type="Gene3D" id="3.40.50.12090">
    <property type="match status" value="2"/>
</dbReference>
<protein>
    <submittedName>
        <fullName evidence="2">N-acetylmuramoyl-L-alanine amidase</fullName>
    </submittedName>
</protein>
<dbReference type="InterPro" id="IPR007253">
    <property type="entry name" value="Cell_wall-bd_2"/>
</dbReference>
<evidence type="ECO:0000313" key="3">
    <source>
        <dbReference type="Proteomes" id="UP000215546"/>
    </source>
</evidence>
<dbReference type="RefSeq" id="WP_094208008.1">
    <property type="nucleotide sequence ID" value="NZ_NDYE01000003.1"/>
</dbReference>
<name>A0A233VQB0_FINMA</name>
<feature type="chain" id="PRO_5013122132" evidence="1">
    <location>
        <begin position="23"/>
        <end position="657"/>
    </location>
</feature>
<dbReference type="AlphaFoldDB" id="A0A233VQB0"/>